<dbReference type="Proteomes" id="UP000826195">
    <property type="component" value="Unassembled WGS sequence"/>
</dbReference>
<keyword evidence="3" id="KW-1185">Reference proteome</keyword>
<evidence type="ECO:0000313" key="3">
    <source>
        <dbReference type="Proteomes" id="UP000826195"/>
    </source>
</evidence>
<dbReference type="EMBL" id="JAHXZJ010001864">
    <property type="protein sequence ID" value="KAH0549536.1"/>
    <property type="molecule type" value="Genomic_DNA"/>
</dbReference>
<protein>
    <submittedName>
        <fullName evidence="2">Uncharacterized protein</fullName>
    </submittedName>
</protein>
<dbReference type="AlphaFoldDB" id="A0AAV7ICU4"/>
<comment type="caution">
    <text evidence="2">The sequence shown here is derived from an EMBL/GenBank/DDBJ whole genome shotgun (WGS) entry which is preliminary data.</text>
</comment>
<name>A0AAV7ICU4_COTGL</name>
<feature type="compositionally biased region" description="Polar residues" evidence="1">
    <location>
        <begin position="216"/>
        <end position="227"/>
    </location>
</feature>
<accession>A0AAV7ICU4</accession>
<sequence length="281" mass="31999">MILVNLRESIHPRYTKPCQNAHRYVGHNKRWLTAKQSSEIAGKAFIHQVDKHRNLLDQPLEVPHLSVYSKVRSTEICPYTPSWVLKKSRESHMRNDPDQNSEPSDLSMHTELVIEKTMEIISLRRFIIMFRSTEICPCSPSWLSIPTMHTKTPSRTMEAAVEILTSRSTDLNPSPAMGRLRSMIRIISVCLDRFIVAKIVTINDGRGSKQGERPSTPRQNSPPQTGCSHECVEVSTIEISAIGEINFPRRPKHLMTSNEDYQASRRKTEHFSSLALLGTES</sequence>
<proteinExistence type="predicted"/>
<feature type="region of interest" description="Disordered" evidence="1">
    <location>
        <begin position="205"/>
        <end position="229"/>
    </location>
</feature>
<gene>
    <name evidence="2" type="ORF">KQX54_010187</name>
</gene>
<reference evidence="2 3" key="1">
    <citation type="journal article" date="2021" name="J. Hered.">
        <title>A chromosome-level genome assembly of the parasitoid wasp, Cotesia glomerata (Hymenoptera: Braconidae).</title>
        <authorList>
            <person name="Pinto B.J."/>
            <person name="Weis J.J."/>
            <person name="Gamble T."/>
            <person name="Ode P.J."/>
            <person name="Paul R."/>
            <person name="Zaspel J.M."/>
        </authorList>
    </citation>
    <scope>NUCLEOTIDE SEQUENCE [LARGE SCALE GENOMIC DNA]</scope>
    <source>
        <strain evidence="2">CgM1</strain>
    </source>
</reference>
<evidence type="ECO:0000313" key="2">
    <source>
        <dbReference type="EMBL" id="KAH0549536.1"/>
    </source>
</evidence>
<feature type="region of interest" description="Disordered" evidence="1">
    <location>
        <begin position="258"/>
        <end position="281"/>
    </location>
</feature>
<organism evidence="2 3">
    <name type="scientific">Cotesia glomerata</name>
    <name type="common">Lepidopteran parasitic wasp</name>
    <name type="synonym">Apanteles glomeratus</name>
    <dbReference type="NCBI Taxonomy" id="32391"/>
    <lineage>
        <taxon>Eukaryota</taxon>
        <taxon>Metazoa</taxon>
        <taxon>Ecdysozoa</taxon>
        <taxon>Arthropoda</taxon>
        <taxon>Hexapoda</taxon>
        <taxon>Insecta</taxon>
        <taxon>Pterygota</taxon>
        <taxon>Neoptera</taxon>
        <taxon>Endopterygota</taxon>
        <taxon>Hymenoptera</taxon>
        <taxon>Apocrita</taxon>
        <taxon>Ichneumonoidea</taxon>
        <taxon>Braconidae</taxon>
        <taxon>Microgastrinae</taxon>
        <taxon>Cotesia</taxon>
    </lineage>
</organism>
<evidence type="ECO:0000256" key="1">
    <source>
        <dbReference type="SAM" id="MobiDB-lite"/>
    </source>
</evidence>